<dbReference type="EMBL" id="BJVU01000007">
    <property type="protein sequence ID" value="GEL59188.1"/>
    <property type="molecule type" value="Genomic_DNA"/>
</dbReference>
<feature type="region of interest" description="Disordered" evidence="1">
    <location>
        <begin position="1"/>
        <end position="32"/>
    </location>
</feature>
<evidence type="ECO:0000313" key="5">
    <source>
        <dbReference type="Proteomes" id="UP000032671"/>
    </source>
</evidence>
<evidence type="ECO:0000313" key="3">
    <source>
        <dbReference type="EMBL" id="GEL59188.1"/>
    </source>
</evidence>
<proteinExistence type="predicted"/>
<reference evidence="4 6" key="2">
    <citation type="submission" date="2014-06" db="EMBL/GenBank/DDBJ databases">
        <authorList>
            <person name="Ju J."/>
            <person name="Zhang J."/>
        </authorList>
    </citation>
    <scope>NUCLEOTIDE SEQUENCE [LARGE SCALE GENOMIC DNA]</scope>
    <source>
        <strain evidence="4 6">DsW_47</strain>
    </source>
</reference>
<keyword evidence="7" id="KW-1185">Reference proteome</keyword>
<evidence type="ECO:0000256" key="1">
    <source>
        <dbReference type="SAM" id="MobiDB-lite"/>
    </source>
</evidence>
<dbReference type="AlphaFoldDB" id="A0A1Z5YZG8"/>
<evidence type="ECO:0000313" key="7">
    <source>
        <dbReference type="Proteomes" id="UP000321891"/>
    </source>
</evidence>
<dbReference type="Proteomes" id="UP000196086">
    <property type="component" value="Unassembled WGS sequence"/>
</dbReference>
<dbReference type="STRING" id="1231339.Abci_007_068"/>
<evidence type="ECO:0000313" key="2">
    <source>
        <dbReference type="EMBL" id="GAN59665.1"/>
    </source>
</evidence>
<reference evidence="2 5" key="1">
    <citation type="submission" date="2012-11" db="EMBL/GenBank/DDBJ databases">
        <title>Whole genome sequence of Acetobacter cibinongensis 4H-1.</title>
        <authorList>
            <person name="Azuma Y."/>
            <person name="Higashiura N."/>
            <person name="Hirakawa H."/>
            <person name="Matsushita K."/>
        </authorList>
    </citation>
    <scope>NUCLEOTIDE SEQUENCE [LARGE SCALE GENOMIC DNA]</scope>
    <source>
        <strain evidence="2 5">4H-1</strain>
    </source>
</reference>
<organism evidence="4 6">
    <name type="scientific">Acetobacter cibinongensis</name>
    <dbReference type="NCBI Taxonomy" id="146475"/>
    <lineage>
        <taxon>Bacteria</taxon>
        <taxon>Pseudomonadati</taxon>
        <taxon>Pseudomonadota</taxon>
        <taxon>Alphaproteobacteria</taxon>
        <taxon>Acetobacterales</taxon>
        <taxon>Acetobacteraceae</taxon>
        <taxon>Acetobacter</taxon>
    </lineage>
</organism>
<accession>A0A0D6N1Q5</accession>
<dbReference type="Proteomes" id="UP000032671">
    <property type="component" value="Unassembled WGS sequence"/>
</dbReference>
<dbReference type="RefSeq" id="WP_048837753.1">
    <property type="nucleotide sequence ID" value="NZ_BAMV01000007.1"/>
</dbReference>
<dbReference type="Proteomes" id="UP000321891">
    <property type="component" value="Unassembled WGS sequence"/>
</dbReference>
<evidence type="ECO:0000313" key="4">
    <source>
        <dbReference type="EMBL" id="OUJ04669.1"/>
    </source>
</evidence>
<accession>A0A1Z5YZG8</accession>
<gene>
    <name evidence="2" type="ORF">Abci_007_068</name>
    <name evidence="3" type="ORF">ACI01nite_17900</name>
    <name evidence="4" type="ORF">HK14_00575</name>
</gene>
<sequence>MQDQAVAQSLPDKNEPADTQAQTTLPAEHEDPLARLDRALQRISFALEKGKHAQQRQNFDAQELAANVDALISRVRDTLAQTAGTEET</sequence>
<comment type="caution">
    <text evidence="4">The sequence shown here is derived from an EMBL/GenBank/DDBJ whole genome shotgun (WGS) entry which is preliminary data.</text>
</comment>
<dbReference type="EMBL" id="BAMV01000007">
    <property type="protein sequence ID" value="GAN59665.1"/>
    <property type="molecule type" value="Genomic_DNA"/>
</dbReference>
<evidence type="ECO:0000313" key="6">
    <source>
        <dbReference type="Proteomes" id="UP000196086"/>
    </source>
</evidence>
<dbReference type="EMBL" id="JOMQ01000001">
    <property type="protein sequence ID" value="OUJ04669.1"/>
    <property type="molecule type" value="Genomic_DNA"/>
</dbReference>
<dbReference type="OrthoDB" id="7222758at2"/>
<protein>
    <submittedName>
        <fullName evidence="4">Uncharacterized protein</fullName>
    </submittedName>
</protein>
<reference evidence="3 7" key="3">
    <citation type="submission" date="2019-07" db="EMBL/GenBank/DDBJ databases">
        <title>Whole genome shotgun sequence of Acetobacter cibinongensis NBRC 16605.</title>
        <authorList>
            <person name="Hosoyama A."/>
            <person name="Uohara A."/>
            <person name="Ohji S."/>
            <person name="Ichikawa N."/>
        </authorList>
    </citation>
    <scope>NUCLEOTIDE SEQUENCE [LARGE SCALE GENOMIC DNA]</scope>
    <source>
        <strain evidence="3 7">NBRC 16605</strain>
    </source>
</reference>
<name>A0A1Z5YZG8_9PROT</name>